<protein>
    <recommendedName>
        <fullName evidence="1">ABC-type transport auxiliary lipoprotein component domain-containing protein</fullName>
    </recommendedName>
</protein>
<name>A0A9J9QCQ7_ACIET</name>
<reference evidence="2 3" key="1">
    <citation type="journal article" date="2010" name="J. Bacteriol.">
        <title>Completed genome sequence of the anaerobic iron-oxidizing bacterium Acidovorax ebreus strain TPSY.</title>
        <authorList>
            <person name="Byrne-Bailey K.G."/>
            <person name="Weber K.A."/>
            <person name="Chair A.H."/>
            <person name="Bose S."/>
            <person name="Knox T."/>
            <person name="Spanbauer T.L."/>
            <person name="Chertkov O."/>
            <person name="Coates J.D."/>
        </authorList>
    </citation>
    <scope>NUCLEOTIDE SEQUENCE [LARGE SCALE GENOMIC DNA]</scope>
    <source>
        <strain evidence="2 3">TPSY</strain>
    </source>
</reference>
<dbReference type="KEGG" id="dia:Dtpsy_0247"/>
<evidence type="ECO:0000259" key="1">
    <source>
        <dbReference type="Pfam" id="PF03886"/>
    </source>
</evidence>
<dbReference type="Gene3D" id="3.40.50.10610">
    <property type="entry name" value="ABC-type transport auxiliary lipoprotein component"/>
    <property type="match status" value="1"/>
</dbReference>
<evidence type="ECO:0000313" key="3">
    <source>
        <dbReference type="Proteomes" id="UP000000450"/>
    </source>
</evidence>
<sequence>MTIKMIAVGAHQISVKAIFGFTFMALMAGCSILPEPPVRADVYDFGPGPLQAPGPAASAPLPPIALAEVTATGLPEGSTALLYRLAYTNAQQLRPYTQARWSLPPAVLLHQAVRERLGQRRAVLSGDDGMAVLLERGRMPSVLRLELEEFSHVFGAPQASAGLVRVRAVLADASTAGETLVTQRVFVARRDAATPDAAGGAKALADAAAQVAEELAAWVEQSGR</sequence>
<dbReference type="InterPro" id="IPR005586">
    <property type="entry name" value="ABC_trans_aux"/>
</dbReference>
<keyword evidence="3" id="KW-1185">Reference proteome</keyword>
<organism evidence="2 3">
    <name type="scientific">Acidovorax ebreus (strain TPSY)</name>
    <name type="common">Diaphorobacter sp. (strain TPSY)</name>
    <dbReference type="NCBI Taxonomy" id="535289"/>
    <lineage>
        <taxon>Bacteria</taxon>
        <taxon>Pseudomonadati</taxon>
        <taxon>Pseudomonadota</taxon>
        <taxon>Betaproteobacteria</taxon>
        <taxon>Burkholderiales</taxon>
        <taxon>Comamonadaceae</taxon>
        <taxon>Diaphorobacter</taxon>
    </lineage>
</organism>
<accession>A0A9J9QCQ7</accession>
<proteinExistence type="predicted"/>
<dbReference type="EMBL" id="CP001392">
    <property type="protein sequence ID" value="ACM31731.1"/>
    <property type="molecule type" value="Genomic_DNA"/>
</dbReference>
<dbReference type="Proteomes" id="UP000000450">
    <property type="component" value="Chromosome"/>
</dbReference>
<feature type="domain" description="ABC-type transport auxiliary lipoprotein component" evidence="1">
    <location>
        <begin position="51"/>
        <end position="216"/>
    </location>
</feature>
<dbReference type="Pfam" id="PF03886">
    <property type="entry name" value="ABC_trans_aux"/>
    <property type="match status" value="1"/>
</dbReference>
<dbReference type="PROSITE" id="PS51257">
    <property type="entry name" value="PROKAR_LIPOPROTEIN"/>
    <property type="match status" value="1"/>
</dbReference>
<evidence type="ECO:0000313" key="2">
    <source>
        <dbReference type="EMBL" id="ACM31731.1"/>
    </source>
</evidence>
<dbReference type="SUPFAM" id="SSF159594">
    <property type="entry name" value="XCC0632-like"/>
    <property type="match status" value="1"/>
</dbReference>
<dbReference type="AlphaFoldDB" id="A0A9J9QCQ7"/>
<gene>
    <name evidence="2" type="ordered locus">Dtpsy_0247</name>
</gene>